<keyword evidence="9" id="KW-0902">Two-component regulatory system</keyword>
<keyword evidence="4" id="KW-0597">Phosphoprotein</keyword>
<dbReference type="CDD" id="cd00082">
    <property type="entry name" value="HisKA"/>
    <property type="match status" value="1"/>
</dbReference>
<comment type="catalytic activity">
    <reaction evidence="1">
        <text>ATP + protein L-histidine = ADP + protein N-phospho-L-histidine.</text>
        <dbReference type="EC" id="2.7.13.3"/>
    </reaction>
</comment>
<dbReference type="GO" id="GO:0000155">
    <property type="term" value="F:phosphorelay sensor kinase activity"/>
    <property type="evidence" value="ECO:0007669"/>
    <property type="project" value="InterPro"/>
</dbReference>
<gene>
    <name evidence="15" type="ORF">HNR07_005203</name>
</gene>
<dbReference type="EMBL" id="JACHDO010000001">
    <property type="protein sequence ID" value="MBB5494066.1"/>
    <property type="molecule type" value="Genomic_DNA"/>
</dbReference>
<proteinExistence type="predicted"/>
<dbReference type="SMART" id="SM00304">
    <property type="entry name" value="HAMP"/>
    <property type="match status" value="1"/>
</dbReference>
<dbReference type="InterPro" id="IPR036097">
    <property type="entry name" value="HisK_dim/P_sf"/>
</dbReference>
<evidence type="ECO:0000256" key="8">
    <source>
        <dbReference type="ARBA" id="ARBA00022989"/>
    </source>
</evidence>
<dbReference type="AlphaFoldDB" id="A0A840WQU9"/>
<dbReference type="InterPro" id="IPR050428">
    <property type="entry name" value="TCS_sensor_his_kinase"/>
</dbReference>
<keyword evidence="5" id="KW-0808">Transferase</keyword>
<feature type="region of interest" description="Disordered" evidence="11">
    <location>
        <begin position="1"/>
        <end position="60"/>
    </location>
</feature>
<dbReference type="Pfam" id="PF00512">
    <property type="entry name" value="HisKA"/>
    <property type="match status" value="1"/>
</dbReference>
<dbReference type="SUPFAM" id="SSF47384">
    <property type="entry name" value="Homodimeric domain of signal transducing histidine kinase"/>
    <property type="match status" value="1"/>
</dbReference>
<feature type="domain" description="HAMP" evidence="14">
    <location>
        <begin position="283"/>
        <end position="335"/>
    </location>
</feature>
<dbReference type="GO" id="GO:0005886">
    <property type="term" value="C:plasma membrane"/>
    <property type="evidence" value="ECO:0007669"/>
    <property type="project" value="UniProtKB-SubCell"/>
</dbReference>
<dbReference type="EC" id="2.7.13.3" evidence="3"/>
<dbReference type="RefSeq" id="WP_184367118.1">
    <property type="nucleotide sequence ID" value="NZ_BAAAKM010000079.1"/>
</dbReference>
<evidence type="ECO:0000256" key="2">
    <source>
        <dbReference type="ARBA" id="ARBA00004236"/>
    </source>
</evidence>
<keyword evidence="6 12" id="KW-0812">Transmembrane</keyword>
<evidence type="ECO:0000256" key="6">
    <source>
        <dbReference type="ARBA" id="ARBA00022692"/>
    </source>
</evidence>
<evidence type="ECO:0000256" key="3">
    <source>
        <dbReference type="ARBA" id="ARBA00012438"/>
    </source>
</evidence>
<keyword evidence="7 15" id="KW-0418">Kinase</keyword>
<evidence type="ECO:0000256" key="4">
    <source>
        <dbReference type="ARBA" id="ARBA00022553"/>
    </source>
</evidence>
<evidence type="ECO:0000259" key="13">
    <source>
        <dbReference type="PROSITE" id="PS50109"/>
    </source>
</evidence>
<dbReference type="PANTHER" id="PTHR45436:SF5">
    <property type="entry name" value="SENSOR HISTIDINE KINASE TRCS"/>
    <property type="match status" value="1"/>
</dbReference>
<protein>
    <recommendedName>
        <fullName evidence="3">histidine kinase</fullName>
        <ecNumber evidence="3">2.7.13.3</ecNumber>
    </recommendedName>
</protein>
<keyword evidence="16" id="KW-1185">Reference proteome</keyword>
<dbReference type="Proteomes" id="UP000579647">
    <property type="component" value="Unassembled WGS sequence"/>
</dbReference>
<evidence type="ECO:0000256" key="1">
    <source>
        <dbReference type="ARBA" id="ARBA00000085"/>
    </source>
</evidence>
<dbReference type="CDD" id="cd06225">
    <property type="entry name" value="HAMP"/>
    <property type="match status" value="1"/>
</dbReference>
<feature type="compositionally biased region" description="Low complexity" evidence="11">
    <location>
        <begin position="32"/>
        <end position="47"/>
    </location>
</feature>
<evidence type="ECO:0000256" key="10">
    <source>
        <dbReference type="ARBA" id="ARBA00023136"/>
    </source>
</evidence>
<dbReference type="Pfam" id="PF00672">
    <property type="entry name" value="HAMP"/>
    <property type="match status" value="1"/>
</dbReference>
<dbReference type="PROSITE" id="PS50885">
    <property type="entry name" value="HAMP"/>
    <property type="match status" value="1"/>
</dbReference>
<evidence type="ECO:0000256" key="11">
    <source>
        <dbReference type="SAM" id="MobiDB-lite"/>
    </source>
</evidence>
<dbReference type="InterPro" id="IPR003660">
    <property type="entry name" value="HAMP_dom"/>
</dbReference>
<dbReference type="Pfam" id="PF02518">
    <property type="entry name" value="HATPase_c"/>
    <property type="match status" value="1"/>
</dbReference>
<dbReference type="SUPFAM" id="SSF158472">
    <property type="entry name" value="HAMP domain-like"/>
    <property type="match status" value="1"/>
</dbReference>
<dbReference type="Gene3D" id="1.10.287.130">
    <property type="match status" value="1"/>
</dbReference>
<name>A0A840WQU9_9ACTN</name>
<dbReference type="FunFam" id="1.10.287.130:FF:000001">
    <property type="entry name" value="Two-component sensor histidine kinase"/>
    <property type="match status" value="1"/>
</dbReference>
<reference evidence="15 16" key="1">
    <citation type="submission" date="2020-08" db="EMBL/GenBank/DDBJ databases">
        <title>Sequencing the genomes of 1000 actinobacteria strains.</title>
        <authorList>
            <person name="Klenk H.-P."/>
        </authorList>
    </citation>
    <scope>NUCLEOTIDE SEQUENCE [LARGE SCALE GENOMIC DNA]</scope>
    <source>
        <strain evidence="15 16">DSM 44598</strain>
    </source>
</reference>
<dbReference type="PANTHER" id="PTHR45436">
    <property type="entry name" value="SENSOR HISTIDINE KINASE YKOH"/>
    <property type="match status" value="1"/>
</dbReference>
<dbReference type="InterPro" id="IPR004358">
    <property type="entry name" value="Sig_transdc_His_kin-like_C"/>
</dbReference>
<comment type="subcellular location">
    <subcellularLocation>
        <location evidence="2">Cell membrane</location>
    </subcellularLocation>
</comment>
<dbReference type="InterPro" id="IPR036890">
    <property type="entry name" value="HATPase_C_sf"/>
</dbReference>
<sequence>MTTDRPRGGGGAEGADGADPDATTVHVPPGRSRPAGPASGSEGPSGRTSLFPTMVIRGPQPELPQRRRVPARLLIMVWVVLLMAAVLVLVNVVTWSALTARTDERVDRALAQETAEFQEFAAVGVDPDTGEAFTDVASLIRVHLERQYPDDSEILFGWVDEPEDTESAEQTSPRGGRGATGPDPGRVRQGQEPPYDLSADPETVEAVLGSPDARGGLDTPAGPVEWEKVRVLPPGGEGPAGWFVTGYFTAQDHDTTVGTMSTLALVSGLGLLAAATAAWWVAGRILAPVRLVRQTAAEISEEDLTQRIEVSGRDDIAALAEQFNSMLDRLEGAFSEQRRFVDDAGHELRTPITIVRGHLELMGDDPGERREVVRLVTDELDRMGRIVEDLLLLAKAQQPDFVRPEPVSLAELTSDIDAKVRQLGDRDWRLEGLAEETVRLDPQRVTQAMVQLAANAVRHTAPGSTLRTGSRVSGAEVRLWVSDQGPGIPAEEHGRVFERFSRGGRTARGDRGAGLGLAIVRAIAEAHHGRVDLRSAPGAGSTFTLVLPLSPVDGRVGREHL</sequence>
<accession>A0A840WQU9</accession>
<dbReference type="Gene3D" id="6.10.340.10">
    <property type="match status" value="1"/>
</dbReference>
<keyword evidence="8 12" id="KW-1133">Transmembrane helix</keyword>
<dbReference type="Gene3D" id="3.30.565.10">
    <property type="entry name" value="Histidine kinase-like ATPase, C-terminal domain"/>
    <property type="match status" value="1"/>
</dbReference>
<dbReference type="InterPro" id="IPR003661">
    <property type="entry name" value="HisK_dim/P_dom"/>
</dbReference>
<feature type="domain" description="Histidine kinase" evidence="13">
    <location>
        <begin position="343"/>
        <end position="551"/>
    </location>
</feature>
<dbReference type="SUPFAM" id="SSF55874">
    <property type="entry name" value="ATPase domain of HSP90 chaperone/DNA topoisomerase II/histidine kinase"/>
    <property type="match status" value="1"/>
</dbReference>
<dbReference type="SMART" id="SM00388">
    <property type="entry name" value="HisKA"/>
    <property type="match status" value="1"/>
</dbReference>
<dbReference type="InterPro" id="IPR003594">
    <property type="entry name" value="HATPase_dom"/>
</dbReference>
<evidence type="ECO:0000313" key="16">
    <source>
        <dbReference type="Proteomes" id="UP000579647"/>
    </source>
</evidence>
<comment type="caution">
    <text evidence="15">The sequence shown here is derived from an EMBL/GenBank/DDBJ whole genome shotgun (WGS) entry which is preliminary data.</text>
</comment>
<evidence type="ECO:0000313" key="15">
    <source>
        <dbReference type="EMBL" id="MBB5494066.1"/>
    </source>
</evidence>
<evidence type="ECO:0000256" key="5">
    <source>
        <dbReference type="ARBA" id="ARBA00022679"/>
    </source>
</evidence>
<evidence type="ECO:0000259" key="14">
    <source>
        <dbReference type="PROSITE" id="PS50885"/>
    </source>
</evidence>
<feature type="transmembrane region" description="Helical" evidence="12">
    <location>
        <begin position="73"/>
        <end position="98"/>
    </location>
</feature>
<dbReference type="InterPro" id="IPR005467">
    <property type="entry name" value="His_kinase_dom"/>
</dbReference>
<dbReference type="PRINTS" id="PR00344">
    <property type="entry name" value="BCTRLSENSOR"/>
</dbReference>
<dbReference type="PROSITE" id="PS50109">
    <property type="entry name" value="HIS_KIN"/>
    <property type="match status" value="1"/>
</dbReference>
<evidence type="ECO:0000256" key="7">
    <source>
        <dbReference type="ARBA" id="ARBA00022777"/>
    </source>
</evidence>
<dbReference type="CDD" id="cd00075">
    <property type="entry name" value="HATPase"/>
    <property type="match status" value="1"/>
</dbReference>
<keyword evidence="10 12" id="KW-0472">Membrane</keyword>
<dbReference type="SMART" id="SM00387">
    <property type="entry name" value="HATPase_c"/>
    <property type="match status" value="1"/>
</dbReference>
<feature type="region of interest" description="Disordered" evidence="11">
    <location>
        <begin position="155"/>
        <end position="199"/>
    </location>
</feature>
<evidence type="ECO:0000256" key="9">
    <source>
        <dbReference type="ARBA" id="ARBA00023012"/>
    </source>
</evidence>
<evidence type="ECO:0000256" key="12">
    <source>
        <dbReference type="SAM" id="Phobius"/>
    </source>
</evidence>
<organism evidence="15 16">
    <name type="scientific">Nocardiopsis metallicus</name>
    <dbReference type="NCBI Taxonomy" id="179819"/>
    <lineage>
        <taxon>Bacteria</taxon>
        <taxon>Bacillati</taxon>
        <taxon>Actinomycetota</taxon>
        <taxon>Actinomycetes</taxon>
        <taxon>Streptosporangiales</taxon>
        <taxon>Nocardiopsidaceae</taxon>
        <taxon>Nocardiopsis</taxon>
    </lineage>
</organism>